<evidence type="ECO:0000259" key="7">
    <source>
        <dbReference type="PROSITE" id="PS50172"/>
    </source>
</evidence>
<reference evidence="8" key="1">
    <citation type="submission" date="2022-07" db="EMBL/GenBank/DDBJ databases">
        <title>Phylogenomic reconstructions and comparative analyses of Kickxellomycotina fungi.</title>
        <authorList>
            <person name="Reynolds N.K."/>
            <person name="Stajich J.E."/>
            <person name="Barry K."/>
            <person name="Grigoriev I.V."/>
            <person name="Crous P."/>
            <person name="Smith M.E."/>
        </authorList>
    </citation>
    <scope>NUCLEOTIDE SEQUENCE</scope>
    <source>
        <strain evidence="8">NBRC 105413</strain>
    </source>
</reference>
<gene>
    <name evidence="8" type="ORF">LPJ64_003447</name>
</gene>
<keyword evidence="3" id="KW-0227">DNA damage</keyword>
<dbReference type="InterPro" id="IPR036420">
    <property type="entry name" value="BRCT_dom_sf"/>
</dbReference>
<dbReference type="GO" id="GO:0000724">
    <property type="term" value="P:double-strand break repair via homologous recombination"/>
    <property type="evidence" value="ECO:0007669"/>
    <property type="project" value="TreeGrafter"/>
</dbReference>
<dbReference type="GO" id="GO:0004842">
    <property type="term" value="F:ubiquitin-protein transferase activity"/>
    <property type="evidence" value="ECO:0007669"/>
    <property type="project" value="TreeGrafter"/>
</dbReference>
<evidence type="ECO:0000256" key="2">
    <source>
        <dbReference type="ARBA" id="ARBA00022737"/>
    </source>
</evidence>
<dbReference type="PROSITE" id="PS50172">
    <property type="entry name" value="BRCT"/>
    <property type="match status" value="1"/>
</dbReference>
<evidence type="ECO:0000256" key="4">
    <source>
        <dbReference type="ARBA" id="ARBA00023204"/>
    </source>
</evidence>
<name>A0A9W7XHW6_9FUNG</name>
<dbReference type="InterPro" id="IPR001357">
    <property type="entry name" value="BRCT_dom"/>
</dbReference>
<sequence>MQVGEGIKEAWDNDIYDISSDSDLELPEPSLFLQLKQTDRPVAATEPVPETPPELAKEDKAESESQDTRYIKEDLETKRAQLPVPEIKNKRKPLKPVDLMQKRTRQKGPTGFVILATGLSNSQTARLQKAVSQAPIKLGISVDLHMVIPDTTRQLPDYTHLVASVGKDGRASRTFKYLAGIASGAMVVRPEWLLDSIRKGCILDESLYAVAGDSAMPTCMLSSPVVRGALLSGFTVFVWDGRWDAGSAHTHGQLLSLIRTLGATVAKKVPRVIETSDGPDEQGEEVRDVRSNAGKVAAGVPAQYRGMFEMSVSRYRAVILVDHDAIRGAGAHAVLENIVQRTQALCPCRTKSWLFDCISANEVL</sequence>
<feature type="domain" description="BRCT" evidence="7">
    <location>
        <begin position="159"/>
        <end position="210"/>
    </location>
</feature>
<dbReference type="InterPro" id="IPR031099">
    <property type="entry name" value="BRCA1-associated"/>
</dbReference>
<evidence type="ECO:0000256" key="1">
    <source>
        <dbReference type="ARBA" id="ARBA00004123"/>
    </source>
</evidence>
<evidence type="ECO:0000313" key="8">
    <source>
        <dbReference type="EMBL" id="KAJ1644930.1"/>
    </source>
</evidence>
<keyword evidence="5" id="KW-0539">Nucleus</keyword>
<protein>
    <recommendedName>
        <fullName evidence="7">BRCT domain-containing protein</fullName>
    </recommendedName>
</protein>
<evidence type="ECO:0000256" key="3">
    <source>
        <dbReference type="ARBA" id="ARBA00022763"/>
    </source>
</evidence>
<dbReference type="Gene3D" id="3.40.50.10190">
    <property type="entry name" value="BRCT domain"/>
    <property type="match status" value="1"/>
</dbReference>
<dbReference type="AlphaFoldDB" id="A0A9W7XHW6"/>
<dbReference type="PANTHER" id="PTHR13763:SF0">
    <property type="entry name" value="BREAST CANCER TYPE 1 SUSCEPTIBILITY PROTEIN"/>
    <property type="match status" value="1"/>
</dbReference>
<keyword evidence="9" id="KW-1185">Reference proteome</keyword>
<proteinExistence type="predicted"/>
<comment type="caution">
    <text evidence="8">The sequence shown here is derived from an EMBL/GenBank/DDBJ whole genome shotgun (WGS) entry which is preliminary data.</text>
</comment>
<accession>A0A9W7XHW6</accession>
<evidence type="ECO:0000256" key="5">
    <source>
        <dbReference type="ARBA" id="ARBA00023242"/>
    </source>
</evidence>
<dbReference type="EMBL" id="JANBOH010000134">
    <property type="protein sequence ID" value="KAJ1644930.1"/>
    <property type="molecule type" value="Genomic_DNA"/>
</dbReference>
<comment type="subcellular location">
    <subcellularLocation>
        <location evidence="1">Nucleus</location>
    </subcellularLocation>
</comment>
<dbReference type="PANTHER" id="PTHR13763">
    <property type="entry name" value="BREAST CANCER TYPE 1 SUSCEPTIBILITY PROTEIN BRCA1"/>
    <property type="match status" value="1"/>
</dbReference>
<dbReference type="GO" id="GO:0005634">
    <property type="term" value="C:nucleus"/>
    <property type="evidence" value="ECO:0007669"/>
    <property type="project" value="UniProtKB-SubCell"/>
</dbReference>
<evidence type="ECO:0000313" key="9">
    <source>
        <dbReference type="Proteomes" id="UP001145021"/>
    </source>
</evidence>
<feature type="compositionally biased region" description="Basic and acidic residues" evidence="6">
    <location>
        <begin position="55"/>
        <end position="68"/>
    </location>
</feature>
<feature type="region of interest" description="Disordered" evidence="6">
    <location>
        <begin position="37"/>
        <end position="68"/>
    </location>
</feature>
<dbReference type="GO" id="GO:0045944">
    <property type="term" value="P:positive regulation of transcription by RNA polymerase II"/>
    <property type="evidence" value="ECO:0007669"/>
    <property type="project" value="TreeGrafter"/>
</dbReference>
<organism evidence="8 9">
    <name type="scientific">Coemansia asiatica</name>
    <dbReference type="NCBI Taxonomy" id="1052880"/>
    <lineage>
        <taxon>Eukaryota</taxon>
        <taxon>Fungi</taxon>
        <taxon>Fungi incertae sedis</taxon>
        <taxon>Zoopagomycota</taxon>
        <taxon>Kickxellomycotina</taxon>
        <taxon>Kickxellomycetes</taxon>
        <taxon>Kickxellales</taxon>
        <taxon>Kickxellaceae</taxon>
        <taxon>Coemansia</taxon>
    </lineage>
</organism>
<evidence type="ECO:0000256" key="6">
    <source>
        <dbReference type="SAM" id="MobiDB-lite"/>
    </source>
</evidence>
<keyword evidence="2" id="KW-0677">Repeat</keyword>
<keyword evidence="4" id="KW-0234">DNA repair</keyword>
<dbReference type="SMART" id="SM00292">
    <property type="entry name" value="BRCT"/>
    <property type="match status" value="2"/>
</dbReference>
<dbReference type="SUPFAM" id="SSF52113">
    <property type="entry name" value="BRCT domain"/>
    <property type="match status" value="1"/>
</dbReference>
<dbReference type="Proteomes" id="UP001145021">
    <property type="component" value="Unassembled WGS sequence"/>
</dbReference>